<dbReference type="AlphaFoldDB" id="A0A554S6X0"/>
<dbReference type="Gene3D" id="3.40.190.120">
    <property type="entry name" value="Osmoprotection protein (prox), domain 2"/>
    <property type="match status" value="1"/>
</dbReference>
<sequence length="358" mass="38845">MWSSSSVPCSSPRSRCSSTGSPASWSSWRRRRESDVSIRRLRALTLAGAATALLAAGCGLQSSSGAVLSAEPADIEHYDSLEGVPVTIVAKDFTEQLVLGNMVSTILDVAGADVTNMSNTPGSFGARQAMLDGDADISPEYTGTGWINYLGNDEPVKGEEEQWQAVLEADEPNGLVWLPPSPMNNTYAFAIREDKAEELGVEKFSDLLELPPEELTFCVESEFATRNDGFEPMLAAYDLTPGDLADVLTLDTGVVYTATAEGRCNFGEVFTTDGRIPGLDLRVLEDDRQFFPLYNLSMVVSADLLDEHPEIQEVLDQVSPLITNEVMLELNARVDSDGEDPAIVARDWLVEEGLVELP</sequence>
<dbReference type="Pfam" id="PF04069">
    <property type="entry name" value="OpuAC"/>
    <property type="match status" value="1"/>
</dbReference>
<evidence type="ECO:0000313" key="3">
    <source>
        <dbReference type="EMBL" id="TSD62082.1"/>
    </source>
</evidence>
<dbReference type="CDD" id="cd13611">
    <property type="entry name" value="PBP2_YehZ"/>
    <property type="match status" value="1"/>
</dbReference>
<dbReference type="SUPFAM" id="SSF53850">
    <property type="entry name" value="Periplasmic binding protein-like II"/>
    <property type="match status" value="1"/>
</dbReference>
<dbReference type="InterPro" id="IPR007210">
    <property type="entry name" value="ABC_Gly_betaine_transp_sub-bd"/>
</dbReference>
<protein>
    <submittedName>
        <fullName evidence="3">Glycine betaine ABC transporter substrate-binding protein</fullName>
    </submittedName>
</protein>
<dbReference type="Proteomes" id="UP000316988">
    <property type="component" value="Unassembled WGS sequence"/>
</dbReference>
<dbReference type="Gene3D" id="3.40.190.10">
    <property type="entry name" value="Periplasmic binding protein-like II"/>
    <property type="match status" value="1"/>
</dbReference>
<dbReference type="EMBL" id="VLNT01000011">
    <property type="protein sequence ID" value="TSD62082.1"/>
    <property type="molecule type" value="Genomic_DNA"/>
</dbReference>
<feature type="region of interest" description="Disordered" evidence="1">
    <location>
        <begin position="1"/>
        <end position="25"/>
    </location>
</feature>
<comment type="caution">
    <text evidence="3">The sequence shown here is derived from an EMBL/GenBank/DDBJ whole genome shotgun (WGS) entry which is preliminary data.</text>
</comment>
<gene>
    <name evidence="3" type="ORF">FNM00_13275</name>
</gene>
<keyword evidence="4" id="KW-1185">Reference proteome</keyword>
<name>A0A554S6X0_9ACTN</name>
<proteinExistence type="predicted"/>
<accession>A0A554S6X0</accession>
<evidence type="ECO:0000256" key="1">
    <source>
        <dbReference type="SAM" id="MobiDB-lite"/>
    </source>
</evidence>
<organism evidence="3 4">
    <name type="scientific">Aeromicrobium piscarium</name>
    <dbReference type="NCBI Taxonomy" id="2590901"/>
    <lineage>
        <taxon>Bacteria</taxon>
        <taxon>Bacillati</taxon>
        <taxon>Actinomycetota</taxon>
        <taxon>Actinomycetes</taxon>
        <taxon>Propionibacteriales</taxon>
        <taxon>Nocardioidaceae</taxon>
        <taxon>Aeromicrobium</taxon>
    </lineage>
</organism>
<feature type="domain" description="ABC-type glycine betaine transport system substrate-binding" evidence="2">
    <location>
        <begin position="85"/>
        <end position="349"/>
    </location>
</feature>
<dbReference type="OrthoDB" id="9781705at2"/>
<dbReference type="GO" id="GO:0043190">
    <property type="term" value="C:ATP-binding cassette (ABC) transporter complex"/>
    <property type="evidence" value="ECO:0007669"/>
    <property type="project" value="InterPro"/>
</dbReference>
<dbReference type="GO" id="GO:0022857">
    <property type="term" value="F:transmembrane transporter activity"/>
    <property type="evidence" value="ECO:0007669"/>
    <property type="project" value="InterPro"/>
</dbReference>
<evidence type="ECO:0000313" key="4">
    <source>
        <dbReference type="Proteomes" id="UP000316988"/>
    </source>
</evidence>
<reference evidence="3 4" key="1">
    <citation type="submission" date="2019-07" db="EMBL/GenBank/DDBJ databases">
        <authorList>
            <person name="Zhao L.H."/>
        </authorList>
    </citation>
    <scope>NUCLEOTIDE SEQUENCE [LARGE SCALE GENOMIC DNA]</scope>
    <source>
        <strain evidence="3 4">Co35</strain>
    </source>
</reference>
<evidence type="ECO:0000259" key="2">
    <source>
        <dbReference type="Pfam" id="PF04069"/>
    </source>
</evidence>